<dbReference type="Proteomes" id="UP000541136">
    <property type="component" value="Unassembled WGS sequence"/>
</dbReference>
<evidence type="ECO:0000256" key="1">
    <source>
        <dbReference type="SAM" id="MobiDB-lite"/>
    </source>
</evidence>
<evidence type="ECO:0000313" key="3">
    <source>
        <dbReference type="Proteomes" id="UP000541136"/>
    </source>
</evidence>
<dbReference type="RefSeq" id="WP_184142478.1">
    <property type="nucleotide sequence ID" value="NZ_JACHIB010000002.1"/>
</dbReference>
<feature type="compositionally biased region" description="Basic and acidic residues" evidence="1">
    <location>
        <begin position="134"/>
        <end position="143"/>
    </location>
</feature>
<organism evidence="2 3">
    <name type="scientific">Castellaniella defragrans</name>
    <name type="common">Alcaligenes defragrans</name>
    <dbReference type="NCBI Taxonomy" id="75697"/>
    <lineage>
        <taxon>Bacteria</taxon>
        <taxon>Pseudomonadati</taxon>
        <taxon>Pseudomonadota</taxon>
        <taxon>Betaproteobacteria</taxon>
        <taxon>Burkholderiales</taxon>
        <taxon>Alcaligenaceae</taxon>
        <taxon>Castellaniella</taxon>
    </lineage>
</organism>
<accession>A0A7W9TM30</accession>
<feature type="compositionally biased region" description="Low complexity" evidence="1">
    <location>
        <begin position="144"/>
        <end position="159"/>
    </location>
</feature>
<feature type="compositionally biased region" description="Low complexity" evidence="1">
    <location>
        <begin position="198"/>
        <end position="229"/>
    </location>
</feature>
<sequence>MGSFFARRAPGRVSGGASAAGRLRRAALAVSVALLSACASTDVLNTSGLDRIVEGRTTMEQASDSLGARPVDVWRQGDTTLARWAFKGSLATDAVYIRQEAWLRFGPDGTFQRMENAINLPLNRRPRTAAQADQEARAERQQAGREQAARPAAAAPLPVQAATAPAGETAGAAAVPLAVPAADAIQPASLTIPPPAAPAARTSGKSARARAGQAGAPKAGGANPLLPAGTRVIPGVTYPVRKDR</sequence>
<proteinExistence type="predicted"/>
<reference evidence="2 3" key="1">
    <citation type="submission" date="2020-08" db="EMBL/GenBank/DDBJ databases">
        <title>Genomic Encyclopedia of Type Strains, Phase IV (KMG-IV): sequencing the most valuable type-strain genomes for metagenomic binning, comparative biology and taxonomic classification.</title>
        <authorList>
            <person name="Goeker M."/>
        </authorList>
    </citation>
    <scope>NUCLEOTIDE SEQUENCE [LARGE SCALE GENOMIC DNA]</scope>
    <source>
        <strain evidence="2 3">DSM 12141</strain>
    </source>
</reference>
<feature type="region of interest" description="Disordered" evidence="1">
    <location>
        <begin position="123"/>
        <end position="159"/>
    </location>
</feature>
<dbReference type="AlphaFoldDB" id="A0A7W9TM30"/>
<dbReference type="EMBL" id="JACHIB010000002">
    <property type="protein sequence ID" value="MBB6082393.1"/>
    <property type="molecule type" value="Genomic_DNA"/>
</dbReference>
<evidence type="ECO:0000313" key="2">
    <source>
        <dbReference type="EMBL" id="MBB6082393.1"/>
    </source>
</evidence>
<protein>
    <submittedName>
        <fullName evidence="2">Uncharacterized protein</fullName>
    </submittedName>
</protein>
<comment type="caution">
    <text evidence="2">The sequence shown here is derived from an EMBL/GenBank/DDBJ whole genome shotgun (WGS) entry which is preliminary data.</text>
</comment>
<gene>
    <name evidence="2" type="ORF">HNR28_000413</name>
</gene>
<feature type="region of interest" description="Disordered" evidence="1">
    <location>
        <begin position="190"/>
        <end position="231"/>
    </location>
</feature>
<name>A0A7W9TM30_CASDE</name>